<keyword evidence="2" id="KW-1185">Reference proteome</keyword>
<name>A0ACA9NUU2_9GLOM</name>
<dbReference type="Proteomes" id="UP000789860">
    <property type="component" value="Unassembled WGS sequence"/>
</dbReference>
<organism evidence="1 2">
    <name type="scientific">Scutellospora calospora</name>
    <dbReference type="NCBI Taxonomy" id="85575"/>
    <lineage>
        <taxon>Eukaryota</taxon>
        <taxon>Fungi</taxon>
        <taxon>Fungi incertae sedis</taxon>
        <taxon>Mucoromycota</taxon>
        <taxon>Glomeromycotina</taxon>
        <taxon>Glomeromycetes</taxon>
        <taxon>Diversisporales</taxon>
        <taxon>Gigasporaceae</taxon>
        <taxon>Scutellospora</taxon>
    </lineage>
</organism>
<gene>
    <name evidence="1" type="ORF">SCALOS_LOCUS9302</name>
</gene>
<evidence type="ECO:0000313" key="2">
    <source>
        <dbReference type="Proteomes" id="UP000789860"/>
    </source>
</evidence>
<proteinExistence type="predicted"/>
<evidence type="ECO:0000313" key="1">
    <source>
        <dbReference type="EMBL" id="CAG8668956.1"/>
    </source>
</evidence>
<sequence>MLSGVADVVHVRRRSEGSVEGLVAGVGSPVCSRLTPAVWFAVDAAVSGGERVPELNGGVGIHWVRRVYAGYEGEAGGSELK</sequence>
<feature type="non-terminal residue" evidence="1">
    <location>
        <position position="81"/>
    </location>
</feature>
<reference evidence="1" key="1">
    <citation type="submission" date="2021-06" db="EMBL/GenBank/DDBJ databases">
        <authorList>
            <person name="Kallberg Y."/>
            <person name="Tangrot J."/>
            <person name="Rosling A."/>
        </authorList>
    </citation>
    <scope>NUCLEOTIDE SEQUENCE</scope>
    <source>
        <strain evidence="1">AU212A</strain>
    </source>
</reference>
<accession>A0ACA9NUU2</accession>
<protein>
    <submittedName>
        <fullName evidence="1">5420_t:CDS:1</fullName>
    </submittedName>
</protein>
<dbReference type="EMBL" id="CAJVPM010028200">
    <property type="protein sequence ID" value="CAG8668956.1"/>
    <property type="molecule type" value="Genomic_DNA"/>
</dbReference>
<comment type="caution">
    <text evidence="1">The sequence shown here is derived from an EMBL/GenBank/DDBJ whole genome shotgun (WGS) entry which is preliminary data.</text>
</comment>